<feature type="binding site" evidence="9">
    <location>
        <begin position="212"/>
        <end position="217"/>
    </location>
    <ligand>
        <name>ATP</name>
        <dbReference type="ChEBI" id="CHEBI:30616"/>
    </ligand>
</feature>
<dbReference type="Gene3D" id="3.40.1190.20">
    <property type="match status" value="1"/>
</dbReference>
<feature type="binding site" evidence="9">
    <location>
        <position position="282"/>
    </location>
    <ligand>
        <name>K(+)</name>
        <dbReference type="ChEBI" id="CHEBI:29103"/>
    </ligand>
</feature>
<keyword evidence="3 9" id="KW-0547">Nucleotide-binding</keyword>
<evidence type="ECO:0000256" key="4">
    <source>
        <dbReference type="ARBA" id="ARBA00022777"/>
    </source>
</evidence>
<gene>
    <name evidence="9 11" type="primary">rbsK</name>
    <name evidence="11" type="ORF">GPUN_2309</name>
</gene>
<evidence type="ECO:0000259" key="10">
    <source>
        <dbReference type="Pfam" id="PF00294"/>
    </source>
</evidence>
<dbReference type="GO" id="GO:0005524">
    <property type="term" value="F:ATP binding"/>
    <property type="evidence" value="ECO:0007669"/>
    <property type="project" value="UniProtKB-UniRule"/>
</dbReference>
<feature type="binding site" evidence="9">
    <location>
        <position position="137"/>
    </location>
    <ligand>
        <name>substrate</name>
    </ligand>
</feature>
<dbReference type="HAMAP" id="MF_01987">
    <property type="entry name" value="Ribokinase"/>
    <property type="match status" value="1"/>
</dbReference>
<comment type="subunit">
    <text evidence="9">Homodimer.</text>
</comment>
<dbReference type="AlphaFoldDB" id="H5TDP7"/>
<dbReference type="OrthoDB" id="9776822at2"/>
<accession>H5TDP7</accession>
<evidence type="ECO:0000256" key="6">
    <source>
        <dbReference type="ARBA" id="ARBA00022842"/>
    </source>
</evidence>
<dbReference type="PRINTS" id="PR00990">
    <property type="entry name" value="RIBOKINASE"/>
</dbReference>
<keyword evidence="1 9" id="KW-0808">Transferase</keyword>
<feature type="domain" description="Carbohydrate kinase PfkB" evidence="10">
    <location>
        <begin position="5"/>
        <end position="291"/>
    </location>
</feature>
<name>H5TDP7_9ALTE</name>
<feature type="binding site" evidence="9">
    <location>
        <begin position="10"/>
        <end position="12"/>
    </location>
    <ligand>
        <name>substrate</name>
    </ligand>
</feature>
<dbReference type="InterPro" id="IPR011611">
    <property type="entry name" value="PfkB_dom"/>
</dbReference>
<dbReference type="InterPro" id="IPR029056">
    <property type="entry name" value="Ribokinase-like"/>
</dbReference>
<comment type="catalytic activity">
    <reaction evidence="9">
        <text>D-ribose + ATP = D-ribose 5-phosphate + ADP + H(+)</text>
        <dbReference type="Rhea" id="RHEA:13697"/>
        <dbReference type="ChEBI" id="CHEBI:15378"/>
        <dbReference type="ChEBI" id="CHEBI:30616"/>
        <dbReference type="ChEBI" id="CHEBI:47013"/>
        <dbReference type="ChEBI" id="CHEBI:78346"/>
        <dbReference type="ChEBI" id="CHEBI:456216"/>
        <dbReference type="EC" id="2.7.1.15"/>
    </reaction>
</comment>
<comment type="function">
    <text evidence="9">Catalyzes the phosphorylation of ribose at O-5 in a reaction requiring ATP and magnesium. The resulting D-ribose-5-phosphate can then be used either for sythesis of nucleotides, histidine, and tryptophan, or as a component of the pentose phosphate pathway.</text>
</comment>
<feature type="binding site" evidence="9">
    <location>
        <position position="180"/>
    </location>
    <ligand>
        <name>ATP</name>
        <dbReference type="ChEBI" id="CHEBI:30616"/>
    </ligand>
</feature>
<dbReference type="InterPro" id="IPR002139">
    <property type="entry name" value="Ribo/fructo_kinase"/>
</dbReference>
<comment type="activity regulation">
    <text evidence="9">Activated by a monovalent cation that binds near, but not in, the active site. The most likely occupant of the site in vivo is potassium. Ion binding induces a conformational change that may alter substrate affinity.</text>
</comment>
<dbReference type="GO" id="GO:0005737">
    <property type="term" value="C:cytoplasm"/>
    <property type="evidence" value="ECO:0007669"/>
    <property type="project" value="UniProtKB-SubCell"/>
</dbReference>
<protein>
    <recommendedName>
        <fullName evidence="9">Ribokinase</fullName>
        <shortName evidence="9">RK</shortName>
        <ecNumber evidence="9">2.7.1.15</ecNumber>
    </recommendedName>
</protein>
<evidence type="ECO:0000256" key="8">
    <source>
        <dbReference type="ARBA" id="ARBA00023277"/>
    </source>
</evidence>
<evidence type="ECO:0000256" key="7">
    <source>
        <dbReference type="ARBA" id="ARBA00022958"/>
    </source>
</evidence>
<feature type="active site" description="Proton acceptor" evidence="9">
    <location>
        <position position="244"/>
    </location>
</feature>
<keyword evidence="9" id="KW-0963">Cytoplasm</keyword>
<dbReference type="SUPFAM" id="SSF53613">
    <property type="entry name" value="Ribokinase-like"/>
    <property type="match status" value="1"/>
</dbReference>
<dbReference type="EC" id="2.7.1.15" evidence="9"/>
<feature type="binding site" evidence="9">
    <location>
        <position position="284"/>
    </location>
    <ligand>
        <name>K(+)</name>
        <dbReference type="ChEBI" id="CHEBI:29103"/>
    </ligand>
</feature>
<dbReference type="Proteomes" id="UP000053586">
    <property type="component" value="Unassembled WGS sequence"/>
</dbReference>
<dbReference type="RefSeq" id="WP_006006550.1">
    <property type="nucleotide sequence ID" value="NZ_BAET01000028.1"/>
</dbReference>
<dbReference type="STRING" id="56804.BAE46_05390"/>
<organism evidence="11 12">
    <name type="scientific">Glaciecola punicea ACAM 611</name>
    <dbReference type="NCBI Taxonomy" id="1121923"/>
    <lineage>
        <taxon>Bacteria</taxon>
        <taxon>Pseudomonadati</taxon>
        <taxon>Pseudomonadota</taxon>
        <taxon>Gammaproteobacteria</taxon>
        <taxon>Alteromonadales</taxon>
        <taxon>Alteromonadaceae</taxon>
        <taxon>Glaciecola</taxon>
    </lineage>
</organism>
<evidence type="ECO:0000256" key="2">
    <source>
        <dbReference type="ARBA" id="ARBA00022723"/>
    </source>
</evidence>
<comment type="caution">
    <text evidence="9">Lacks conserved residue(s) required for the propagation of feature annotation.</text>
</comment>
<dbReference type="PANTHER" id="PTHR10584">
    <property type="entry name" value="SUGAR KINASE"/>
    <property type="match status" value="1"/>
</dbReference>
<feature type="binding site" evidence="9">
    <location>
        <begin position="38"/>
        <end position="42"/>
    </location>
    <ligand>
        <name>substrate</name>
    </ligand>
</feature>
<evidence type="ECO:0000313" key="11">
    <source>
        <dbReference type="EMBL" id="GAB56424.1"/>
    </source>
</evidence>
<keyword evidence="6 9" id="KW-0460">Magnesium</keyword>
<sequence length="301" mass="31591">MAVINFGSINIDHIYTVPHFVSPGETLSSSHYHSVLGGKGANQSIACALANCEVKHVGAVHKNDAPFVDILHTAGVNTDFIDQQSNTATGHAIIQVNSEGENAIVLFAGANHQLSSVRIDSILNNAGKNDWVLLQNETNAIGDIIDKAAARGLLIAFNPAPMTPNIAALALDKISLLFVNEVEAMQLTQTTTIDDACVALHNKYPNTKVILTLGKAGVKYMHKGHERVVSGFNVNALDTTAAGDTFTGYFLATYIKNEAAGISDPELALKTACAAAALCVTKSGAAPSIPSASEVAQFLAE</sequence>
<feature type="binding site" evidence="9">
    <location>
        <position position="238"/>
    </location>
    <ligand>
        <name>K(+)</name>
        <dbReference type="ChEBI" id="CHEBI:29103"/>
    </ligand>
</feature>
<dbReference type="Pfam" id="PF00294">
    <property type="entry name" value="PfkB"/>
    <property type="match status" value="1"/>
</dbReference>
<evidence type="ECO:0000256" key="3">
    <source>
        <dbReference type="ARBA" id="ARBA00022741"/>
    </source>
</evidence>
<keyword evidence="7 9" id="KW-0630">Potassium</keyword>
<reference evidence="11 12" key="2">
    <citation type="journal article" date="2017" name="Antonie Van Leeuwenhoek">
        <title>Rhizobium rhizosphaerae sp. nov., a novel species isolated from rice rhizosphere.</title>
        <authorList>
            <person name="Zhao J.J."/>
            <person name="Zhang J."/>
            <person name="Zhang R.J."/>
            <person name="Zhang C.W."/>
            <person name="Yin H.Q."/>
            <person name="Zhang X.X."/>
        </authorList>
    </citation>
    <scope>NUCLEOTIDE SEQUENCE [LARGE SCALE GENOMIC DNA]</scope>
    <source>
        <strain evidence="11 12">ACAM 611</strain>
    </source>
</reference>
<dbReference type="UniPathway" id="UPA00916">
    <property type="reaction ID" value="UER00889"/>
</dbReference>
<keyword evidence="5 9" id="KW-0067">ATP-binding</keyword>
<dbReference type="InterPro" id="IPR011877">
    <property type="entry name" value="Ribokinase"/>
</dbReference>
<reference evidence="11 12" key="1">
    <citation type="journal article" date="2012" name="J. Bacteriol.">
        <title>Genome sequence of proteorhodopsin-containing sea ice bacterium Glaciecola punicea ACAM 611T.</title>
        <authorList>
            <person name="Qin Q.-L."/>
            <person name="Xie B.-B."/>
            <person name="Shu Y.-L."/>
            <person name="Rong J.-C."/>
            <person name="Zhao D.-L."/>
            <person name="Zhang X.-Y."/>
            <person name="Chen X.-L."/>
            <person name="Zhou B.-C."/>
            <person name="Zhanga Y.-Z."/>
        </authorList>
    </citation>
    <scope>NUCLEOTIDE SEQUENCE [LARGE SCALE GENOMIC DNA]</scope>
    <source>
        <strain evidence="11 12">ACAM 611</strain>
    </source>
</reference>
<proteinExistence type="inferred from homology"/>
<feature type="binding site" evidence="9">
    <location>
        <position position="244"/>
    </location>
    <ligand>
        <name>substrate</name>
    </ligand>
</feature>
<feature type="binding site" evidence="9">
    <location>
        <position position="279"/>
    </location>
    <ligand>
        <name>K(+)</name>
        <dbReference type="ChEBI" id="CHEBI:29103"/>
    </ligand>
</feature>
<dbReference type="EMBL" id="BAET01000028">
    <property type="protein sequence ID" value="GAB56424.1"/>
    <property type="molecule type" value="Genomic_DNA"/>
</dbReference>
<evidence type="ECO:0000313" key="12">
    <source>
        <dbReference type="Proteomes" id="UP000053586"/>
    </source>
</evidence>
<dbReference type="PANTHER" id="PTHR10584:SF166">
    <property type="entry name" value="RIBOKINASE"/>
    <property type="match status" value="1"/>
</dbReference>
<feature type="binding site" evidence="9">
    <location>
        <position position="288"/>
    </location>
    <ligand>
        <name>K(+)</name>
        <dbReference type="ChEBI" id="CHEBI:29103"/>
    </ligand>
</feature>
<keyword evidence="12" id="KW-1185">Reference proteome</keyword>
<dbReference type="GO" id="GO:0019303">
    <property type="term" value="P:D-ribose catabolic process"/>
    <property type="evidence" value="ECO:0007669"/>
    <property type="project" value="UniProtKB-UniRule"/>
</dbReference>
<dbReference type="GO" id="GO:0004747">
    <property type="term" value="F:ribokinase activity"/>
    <property type="evidence" value="ECO:0007669"/>
    <property type="project" value="UniProtKB-UniRule"/>
</dbReference>
<comment type="caution">
    <text evidence="11">The sequence shown here is derived from an EMBL/GenBank/DDBJ whole genome shotgun (WGS) entry which is preliminary data.</text>
</comment>
<dbReference type="eggNOG" id="COG0524">
    <property type="taxonomic scope" value="Bacteria"/>
</dbReference>
<keyword evidence="8 9" id="KW-0119">Carbohydrate metabolism</keyword>
<evidence type="ECO:0000256" key="9">
    <source>
        <dbReference type="HAMAP-Rule" id="MF_01987"/>
    </source>
</evidence>
<comment type="pathway">
    <text evidence="9">Carbohydrate metabolism; D-ribose degradation; D-ribose 5-phosphate from beta-D-ribopyranose: step 2/2.</text>
</comment>
<dbReference type="GO" id="GO:0046872">
    <property type="term" value="F:metal ion binding"/>
    <property type="evidence" value="ECO:0007669"/>
    <property type="project" value="UniProtKB-KW"/>
</dbReference>
<comment type="subcellular location">
    <subcellularLocation>
        <location evidence="9">Cytoplasm</location>
    </subcellularLocation>
</comment>
<evidence type="ECO:0000256" key="5">
    <source>
        <dbReference type="ARBA" id="ARBA00022840"/>
    </source>
</evidence>
<comment type="similarity">
    <text evidence="9">Belongs to the carbohydrate kinase PfkB family. Ribokinase subfamily.</text>
</comment>
<keyword evidence="4 9" id="KW-0418">Kinase</keyword>
<feature type="binding site" evidence="9">
    <location>
        <begin position="243"/>
        <end position="244"/>
    </location>
    <ligand>
        <name>ATP</name>
        <dbReference type="ChEBI" id="CHEBI:30616"/>
    </ligand>
</feature>
<comment type="cofactor">
    <cofactor evidence="9">
        <name>Mg(2+)</name>
        <dbReference type="ChEBI" id="CHEBI:18420"/>
    </cofactor>
    <text evidence="9">Requires a divalent cation, most likely magnesium in vivo, as an electrophilic catalyst to aid phosphoryl group transfer. It is the chelate of the metal and the nucleotide that is the actual substrate.</text>
</comment>
<dbReference type="CDD" id="cd01174">
    <property type="entry name" value="ribokinase"/>
    <property type="match status" value="1"/>
</dbReference>
<feature type="binding site" evidence="9">
    <location>
        <position position="240"/>
    </location>
    <ligand>
        <name>K(+)</name>
        <dbReference type="ChEBI" id="CHEBI:29103"/>
    </ligand>
</feature>
<evidence type="ECO:0000256" key="1">
    <source>
        <dbReference type="ARBA" id="ARBA00022679"/>
    </source>
</evidence>
<keyword evidence="2 9" id="KW-0479">Metal-binding</keyword>